<evidence type="ECO:0000256" key="1">
    <source>
        <dbReference type="ARBA" id="ARBA00004496"/>
    </source>
</evidence>
<evidence type="ECO:0000256" key="5">
    <source>
        <dbReference type="ARBA" id="ARBA00019842"/>
    </source>
</evidence>
<dbReference type="Gene3D" id="3.40.605.10">
    <property type="entry name" value="Aldehyde Dehydrogenase, Chain A, domain 1"/>
    <property type="match status" value="1"/>
</dbReference>
<evidence type="ECO:0000256" key="6">
    <source>
        <dbReference type="ARBA" id="ARBA00022490"/>
    </source>
</evidence>
<dbReference type="EMBL" id="SEOQ01000001">
    <property type="protein sequence ID" value="TFY72966.1"/>
    <property type="molecule type" value="Genomic_DNA"/>
</dbReference>
<evidence type="ECO:0000259" key="18">
    <source>
        <dbReference type="PROSITE" id="PS50908"/>
    </source>
</evidence>
<reference evidence="19 20" key="1">
    <citation type="submission" date="2019-02" db="EMBL/GenBank/DDBJ databases">
        <title>Genome sequencing of the rare red list fungi Dentipellis fragilis.</title>
        <authorList>
            <person name="Buettner E."/>
            <person name="Kellner H."/>
        </authorList>
    </citation>
    <scope>NUCLEOTIDE SEQUENCE [LARGE SCALE GENOMIC DNA]</scope>
    <source>
        <strain evidence="19 20">DSM 105465</strain>
    </source>
</reference>
<keyword evidence="20" id="KW-1185">Reference proteome</keyword>
<dbReference type="EC" id="1.2.1.24" evidence="4"/>
<dbReference type="InterPro" id="IPR016162">
    <property type="entry name" value="Ald_DH_N"/>
</dbReference>
<evidence type="ECO:0000256" key="9">
    <source>
        <dbReference type="ARBA" id="ARBA00023002"/>
    </source>
</evidence>
<keyword evidence="7" id="KW-0678">Repressor</keyword>
<dbReference type="PROSITE" id="PS50908">
    <property type="entry name" value="RWD"/>
    <property type="match status" value="1"/>
</dbReference>
<evidence type="ECO:0000256" key="11">
    <source>
        <dbReference type="ARBA" id="ARBA00030806"/>
    </source>
</evidence>
<dbReference type="GO" id="GO:0005737">
    <property type="term" value="C:cytoplasm"/>
    <property type="evidence" value="ECO:0007669"/>
    <property type="project" value="UniProtKB-SubCell"/>
</dbReference>
<dbReference type="SUPFAM" id="SSF54495">
    <property type="entry name" value="UBC-like"/>
    <property type="match status" value="1"/>
</dbReference>
<dbReference type="FunFam" id="3.40.605.10:FF:000005">
    <property type="entry name" value="Succinate-semialdehyde dehydrogenase I"/>
    <property type="match status" value="1"/>
</dbReference>
<dbReference type="Pfam" id="PF00171">
    <property type="entry name" value="Aldedh"/>
    <property type="match status" value="1"/>
</dbReference>
<dbReference type="Gene3D" id="3.10.110.10">
    <property type="entry name" value="Ubiquitin Conjugating Enzyme"/>
    <property type="match status" value="1"/>
</dbReference>
<dbReference type="PROSITE" id="PS00070">
    <property type="entry name" value="ALDEHYDE_DEHYDR_CYS"/>
    <property type="match status" value="1"/>
</dbReference>
<evidence type="ECO:0000256" key="8">
    <source>
        <dbReference type="ARBA" id="ARBA00022845"/>
    </source>
</evidence>
<dbReference type="InterPro" id="IPR036956">
    <property type="entry name" value="Impact_N_sf"/>
</dbReference>
<dbReference type="SUPFAM" id="SSF53720">
    <property type="entry name" value="ALDH-like"/>
    <property type="match status" value="1"/>
</dbReference>
<dbReference type="InterPro" id="IPR010102">
    <property type="entry name" value="Succ_semiAld_DH"/>
</dbReference>
<dbReference type="Gene3D" id="3.40.309.10">
    <property type="entry name" value="Aldehyde Dehydrogenase, Chain A, domain 2"/>
    <property type="match status" value="1"/>
</dbReference>
<dbReference type="OrthoDB" id="310895at2759"/>
<evidence type="ECO:0000256" key="13">
    <source>
        <dbReference type="ARBA" id="ARBA00052698"/>
    </source>
</evidence>
<feature type="region of interest" description="Disordered" evidence="17">
    <location>
        <begin position="173"/>
        <end position="195"/>
    </location>
</feature>
<dbReference type="InterPro" id="IPR001498">
    <property type="entry name" value="Impact_N"/>
</dbReference>
<proteinExistence type="inferred from homology"/>
<evidence type="ECO:0000256" key="12">
    <source>
        <dbReference type="ARBA" id="ARBA00050387"/>
    </source>
</evidence>
<comment type="caution">
    <text evidence="19">The sequence shown here is derived from an EMBL/GenBank/DDBJ whole genome shotgun (WGS) entry which is preliminary data.</text>
</comment>
<dbReference type="Proteomes" id="UP000298327">
    <property type="component" value="Unassembled WGS sequence"/>
</dbReference>
<evidence type="ECO:0000256" key="3">
    <source>
        <dbReference type="ARBA" id="ARBA00009986"/>
    </source>
</evidence>
<dbReference type="InterPro" id="IPR029510">
    <property type="entry name" value="Ald_DH_CS_GLU"/>
</dbReference>
<feature type="domain" description="RWD" evidence="18">
    <location>
        <begin position="34"/>
        <end position="156"/>
    </location>
</feature>
<feature type="active site" evidence="15">
    <location>
        <position position="632"/>
    </location>
</feature>
<dbReference type="FunFam" id="3.40.309.10:FF:000004">
    <property type="entry name" value="Succinate-semialdehyde dehydrogenase I"/>
    <property type="match status" value="1"/>
</dbReference>
<dbReference type="CDD" id="cd11605">
    <property type="entry name" value="RWD_DRWD_ELF-like"/>
    <property type="match status" value="1"/>
</dbReference>
<dbReference type="InterPro" id="IPR016160">
    <property type="entry name" value="Ald_DH_CS_CYS"/>
</dbReference>
<evidence type="ECO:0000256" key="10">
    <source>
        <dbReference type="ARBA" id="ARBA00023016"/>
    </source>
</evidence>
<accession>A0A4Y9ZDR3</accession>
<dbReference type="STRING" id="205917.A0A4Y9ZDR3"/>
<evidence type="ECO:0000256" key="17">
    <source>
        <dbReference type="SAM" id="MobiDB-lite"/>
    </source>
</evidence>
<gene>
    <name evidence="19" type="ORF">EVG20_g2</name>
</gene>
<dbReference type="Pfam" id="PF05773">
    <property type="entry name" value="RWD"/>
    <property type="match status" value="1"/>
</dbReference>
<comment type="subcellular location">
    <subcellularLocation>
        <location evidence="1">Cytoplasm</location>
    </subcellularLocation>
</comment>
<dbReference type="EC" id="1.2.1.16" evidence="14"/>
<dbReference type="Gene3D" id="3.30.230.30">
    <property type="entry name" value="Impact, N-terminal domain"/>
    <property type="match status" value="1"/>
</dbReference>
<comment type="catalytic activity">
    <reaction evidence="13">
        <text>succinate semialdehyde + NAD(+) + H2O = succinate + NADH + 2 H(+)</text>
        <dbReference type="Rhea" id="RHEA:13217"/>
        <dbReference type="ChEBI" id="CHEBI:15377"/>
        <dbReference type="ChEBI" id="CHEBI:15378"/>
        <dbReference type="ChEBI" id="CHEBI:30031"/>
        <dbReference type="ChEBI" id="CHEBI:57540"/>
        <dbReference type="ChEBI" id="CHEBI:57706"/>
        <dbReference type="ChEBI" id="CHEBI:57945"/>
        <dbReference type="EC" id="1.2.1.16"/>
    </reaction>
</comment>
<dbReference type="PANTHER" id="PTHR43353">
    <property type="entry name" value="SUCCINATE-SEMIALDEHYDE DEHYDROGENASE, MITOCHONDRIAL"/>
    <property type="match status" value="1"/>
</dbReference>
<keyword evidence="8" id="KW-0810">Translation regulation</keyword>
<evidence type="ECO:0000256" key="15">
    <source>
        <dbReference type="PROSITE-ProRule" id="PRU10007"/>
    </source>
</evidence>
<evidence type="ECO:0000256" key="16">
    <source>
        <dbReference type="RuleBase" id="RU003345"/>
    </source>
</evidence>
<evidence type="ECO:0000313" key="19">
    <source>
        <dbReference type="EMBL" id="TFY72966.1"/>
    </source>
</evidence>
<evidence type="ECO:0000313" key="20">
    <source>
        <dbReference type="Proteomes" id="UP000298327"/>
    </source>
</evidence>
<keyword evidence="6" id="KW-0963">Cytoplasm</keyword>
<dbReference type="InterPro" id="IPR020568">
    <property type="entry name" value="Ribosomal_Su5_D2-typ_SF"/>
</dbReference>
<dbReference type="Pfam" id="PF01205">
    <property type="entry name" value="Impact_N"/>
    <property type="match status" value="1"/>
</dbReference>
<dbReference type="InterPro" id="IPR050740">
    <property type="entry name" value="Aldehyde_DH_Superfamily"/>
</dbReference>
<dbReference type="InterPro" id="IPR015590">
    <property type="entry name" value="Aldehyde_DH_dom"/>
</dbReference>
<evidence type="ECO:0000256" key="2">
    <source>
        <dbReference type="ARBA" id="ARBA00005176"/>
    </source>
</evidence>
<protein>
    <recommendedName>
        <fullName evidence="5">Succinate-semialdehyde dehydrogenase, mitochondrial</fullName>
        <ecNumber evidence="14">1.2.1.16</ecNumber>
        <ecNumber evidence="4">1.2.1.24</ecNumber>
    </recommendedName>
    <alternativeName>
        <fullName evidence="11">NAD(+)-dependent succinic semialdehyde dehydrogenase</fullName>
    </alternativeName>
</protein>
<dbReference type="InterPro" id="IPR016161">
    <property type="entry name" value="Ald_DH/histidinol_DH"/>
</dbReference>
<comment type="catalytic activity">
    <reaction evidence="12">
        <text>succinate semialdehyde + NADP(+) + H2O = succinate + NADPH + 2 H(+)</text>
        <dbReference type="Rhea" id="RHEA:13213"/>
        <dbReference type="ChEBI" id="CHEBI:15377"/>
        <dbReference type="ChEBI" id="CHEBI:15378"/>
        <dbReference type="ChEBI" id="CHEBI:30031"/>
        <dbReference type="ChEBI" id="CHEBI:57706"/>
        <dbReference type="ChEBI" id="CHEBI:57783"/>
        <dbReference type="ChEBI" id="CHEBI:58349"/>
        <dbReference type="EC" id="1.2.1.16"/>
    </reaction>
</comment>
<dbReference type="GO" id="GO:0006417">
    <property type="term" value="P:regulation of translation"/>
    <property type="evidence" value="ECO:0007669"/>
    <property type="project" value="UniProtKB-KW"/>
</dbReference>
<dbReference type="GO" id="GO:0009450">
    <property type="term" value="P:gamma-aminobutyric acid catabolic process"/>
    <property type="evidence" value="ECO:0007669"/>
    <property type="project" value="UniProtKB-UniPathway"/>
</dbReference>
<dbReference type="InterPro" id="IPR016135">
    <property type="entry name" value="UBQ-conjugating_enzyme/RWD"/>
</dbReference>
<name>A0A4Y9ZDR3_9AGAM</name>
<evidence type="ECO:0000256" key="4">
    <source>
        <dbReference type="ARBA" id="ARBA00013051"/>
    </source>
</evidence>
<evidence type="ECO:0000256" key="14">
    <source>
        <dbReference type="ARBA" id="ARBA00067047"/>
    </source>
</evidence>
<dbReference type="GO" id="GO:0004777">
    <property type="term" value="F:succinate-semialdehyde dehydrogenase (NAD+) activity"/>
    <property type="evidence" value="ECO:0007669"/>
    <property type="project" value="UniProtKB-EC"/>
</dbReference>
<keyword evidence="9 16" id="KW-0560">Oxidoreductase</keyword>
<comment type="pathway">
    <text evidence="2">Amino-acid degradation; 4-aminobutanoate degradation.</text>
</comment>
<dbReference type="PANTHER" id="PTHR43353:SF5">
    <property type="entry name" value="SUCCINATE-SEMIALDEHYDE DEHYDROGENASE, MITOCHONDRIAL"/>
    <property type="match status" value="1"/>
</dbReference>
<dbReference type="InterPro" id="IPR016163">
    <property type="entry name" value="Ald_DH_C"/>
</dbReference>
<sequence>MSSLPDSSSNRADISLEDFIADIATRPDSEAITSELDVLQSIYGDEAIRPWRPSQEVNGDKFHDPETIRYEVTLNLPSPHEDDTLRLLVSLPSKYPSESPPQLQLLSRYIGPFGVDSELFGSILRTFISVNGVDWTPDTVCVFDGLENVVERCVRWYEDRLSAQTANELLREDAKEHAAGEAEPAETVPRKNDNRVVEEPVSLPEGVVIYEAEPIVDRKSVFAGRACRITHPSQVPIILSYLLSDRRIAKAAHPVINAWRCTIGNTVHQGENFFFLTTTHLTFQTDNDDDTETAAGGRLAHLLQILDVDNVLVIVTRYWGGTLLGPDRFADFQFATSSDMRLSNLHRLLTAGAPRLQHQAFLRRPYAMPHRHASTFGLSDPTLLKTQGFINGQWLDAKDGGSIMVTNPATDQELATIPEMGVGETREAIEAAGNAFQTWRKTTAKYRHDLLLKFFALMNAHADDLARIITLENGKPLREAKGENVYSASFIEWFAEEALRTYGEHIPAASNAIRNVVIKQPIGVVSILTPWNFPSAMITRKLGPALAAGCTAVIKPPAETPFSALALVELARRAGFPDGVINIVTTQKNVAEVAKEMCENKIVKKISFTGSTPVAKLLYGLATTTMKKVSLEAGGNAPFIVFEDADIDKAVEGAIACKFRQSGQTCVCANRIYVQSSVYAEFASRLADRVAAFKVGNGLNDEITHGPLIHDRAVQKVETHVEDAVSKGAQVLVGGSRIEGAGQFFAPTVLSDVPANALINDEETFGPVAALVKFETEEEVIKLANNTDVGLAGYFFSKDVGRVWRVAEALEVGMVGTNTGVISQAVIPFGGVKESGLGREGGHGIDDYLNTKLIAFGI</sequence>
<comment type="similarity">
    <text evidence="3 16">Belongs to the aldehyde dehydrogenase family.</text>
</comment>
<organism evidence="19 20">
    <name type="scientific">Dentipellis fragilis</name>
    <dbReference type="NCBI Taxonomy" id="205917"/>
    <lineage>
        <taxon>Eukaryota</taxon>
        <taxon>Fungi</taxon>
        <taxon>Dikarya</taxon>
        <taxon>Basidiomycota</taxon>
        <taxon>Agaricomycotina</taxon>
        <taxon>Agaricomycetes</taxon>
        <taxon>Russulales</taxon>
        <taxon>Hericiaceae</taxon>
        <taxon>Dentipellis</taxon>
    </lineage>
</organism>
<dbReference type="NCBIfam" id="TIGR01780">
    <property type="entry name" value="SSADH"/>
    <property type="match status" value="1"/>
</dbReference>
<dbReference type="InterPro" id="IPR006575">
    <property type="entry name" value="RWD_dom"/>
</dbReference>
<keyword evidence="10" id="KW-0346">Stress response</keyword>
<dbReference type="SUPFAM" id="SSF54211">
    <property type="entry name" value="Ribosomal protein S5 domain 2-like"/>
    <property type="match status" value="1"/>
</dbReference>
<evidence type="ECO:0000256" key="7">
    <source>
        <dbReference type="ARBA" id="ARBA00022491"/>
    </source>
</evidence>
<dbReference type="PROSITE" id="PS00687">
    <property type="entry name" value="ALDEHYDE_DEHYDR_GLU"/>
    <property type="match status" value="1"/>
</dbReference>
<dbReference type="AlphaFoldDB" id="A0A4Y9ZDR3"/>
<dbReference type="CDD" id="cd07103">
    <property type="entry name" value="ALDH_F5_SSADH_GabD"/>
    <property type="match status" value="1"/>
</dbReference>
<dbReference type="UniPathway" id="UPA00733"/>